<dbReference type="PANTHER" id="PTHR43681:SF1">
    <property type="entry name" value="SARCALUMENIN"/>
    <property type="match status" value="1"/>
</dbReference>
<evidence type="ECO:0000259" key="2">
    <source>
        <dbReference type="Pfam" id="PF00350"/>
    </source>
</evidence>
<evidence type="ECO:0000313" key="3">
    <source>
        <dbReference type="EMBL" id="UWQ56075.1"/>
    </source>
</evidence>
<geneLocation type="plasmid" evidence="3 4">
    <name>unnamed3</name>
</geneLocation>
<sequence>MNQQTAIPAPLAADAAPARKPRLALMGEFSAGKSTLTNLLAGRAPLPTRVTATRLPPVWLSHGPEGASLTGTDGSETPVPLEDIAEAPLESTALIRLTLPAEALELCDLIDMPGISDPNMPASVWQALLPEIDSVIWCTHATQAWRQSEAAAWEEISSRLSGPSTLLITHFDKLRNPRDQDRVLRRVQKETGDAFNAIFPLSLSQALTAGEDMEAWKTSGADRFIEYLVDLLLNWAEPGGRPDRTAAPARPQAAPHAAPQAGEGPRAEVLDFGSKREAAAQTQSQAQPQAPAAAASADSASRVMPRRVAPPAKRSQRPGRARPETQPAGD</sequence>
<keyword evidence="3" id="KW-0614">Plasmid</keyword>
<dbReference type="EMBL" id="CP081073">
    <property type="protein sequence ID" value="UWQ56075.1"/>
    <property type="molecule type" value="Genomic_DNA"/>
</dbReference>
<protein>
    <submittedName>
        <fullName evidence="3">Dynamin family protein</fullName>
    </submittedName>
</protein>
<dbReference type="SUPFAM" id="SSF52540">
    <property type="entry name" value="P-loop containing nucleoside triphosphate hydrolases"/>
    <property type="match status" value="1"/>
</dbReference>
<name>A0A9Q9LYJ1_LEICA</name>
<dbReference type="PANTHER" id="PTHR43681">
    <property type="entry name" value="TRANSMEMBRANE GTPASE FZO"/>
    <property type="match status" value="1"/>
</dbReference>
<evidence type="ECO:0000313" key="4">
    <source>
        <dbReference type="Proteomes" id="UP001058713"/>
    </source>
</evidence>
<dbReference type="KEGG" id="lcae:K3721_19690"/>
<accession>A0A9Q9LYJ1</accession>
<reference evidence="3" key="1">
    <citation type="submission" date="2021-08" db="EMBL/GenBank/DDBJ databases">
        <authorList>
            <person name="Nwanade C."/>
            <person name="Wang M."/>
            <person name="Masoudi A."/>
            <person name="Yu Z."/>
            <person name="Liu J."/>
        </authorList>
    </citation>
    <scope>NUCLEOTIDE SEQUENCE</scope>
    <source>
        <strain evidence="3">S122</strain>
        <plasmid evidence="3">unnamed3</plasmid>
    </source>
</reference>
<proteinExistence type="predicted"/>
<organism evidence="3 4">
    <name type="scientific">Leisingera caerulea</name>
    <name type="common">Phaeobacter caeruleus</name>
    <dbReference type="NCBI Taxonomy" id="506591"/>
    <lineage>
        <taxon>Bacteria</taxon>
        <taxon>Pseudomonadati</taxon>
        <taxon>Pseudomonadota</taxon>
        <taxon>Alphaproteobacteria</taxon>
        <taxon>Rhodobacterales</taxon>
        <taxon>Roseobacteraceae</taxon>
        <taxon>Leisingera</taxon>
    </lineage>
</organism>
<dbReference type="AlphaFoldDB" id="A0A9Q9LYJ1"/>
<dbReference type="InterPro" id="IPR027417">
    <property type="entry name" value="P-loop_NTPase"/>
</dbReference>
<feature type="compositionally biased region" description="Low complexity" evidence="1">
    <location>
        <begin position="279"/>
        <end position="301"/>
    </location>
</feature>
<gene>
    <name evidence="3" type="ORF">K3721_19690</name>
</gene>
<feature type="compositionally biased region" description="Low complexity" evidence="1">
    <location>
        <begin position="245"/>
        <end position="264"/>
    </location>
</feature>
<feature type="domain" description="Dynamin N-terminal" evidence="2">
    <location>
        <begin position="24"/>
        <end position="156"/>
    </location>
</feature>
<feature type="compositionally biased region" description="Basic and acidic residues" evidence="1">
    <location>
        <begin position="265"/>
        <end position="278"/>
    </location>
</feature>
<dbReference type="RefSeq" id="WP_259972847.1">
    <property type="nucleotide sequence ID" value="NZ_CP081073.1"/>
</dbReference>
<dbReference type="Proteomes" id="UP001058713">
    <property type="component" value="Plasmid unnamed3"/>
</dbReference>
<evidence type="ECO:0000256" key="1">
    <source>
        <dbReference type="SAM" id="MobiDB-lite"/>
    </source>
</evidence>
<dbReference type="Gene3D" id="3.40.50.300">
    <property type="entry name" value="P-loop containing nucleotide triphosphate hydrolases"/>
    <property type="match status" value="1"/>
</dbReference>
<feature type="region of interest" description="Disordered" evidence="1">
    <location>
        <begin position="240"/>
        <end position="330"/>
    </location>
</feature>
<dbReference type="InterPro" id="IPR051943">
    <property type="entry name" value="TRAFAC_Dynamin-like_GTPase"/>
</dbReference>
<dbReference type="Pfam" id="PF00350">
    <property type="entry name" value="Dynamin_N"/>
    <property type="match status" value="1"/>
</dbReference>
<dbReference type="InterPro" id="IPR045063">
    <property type="entry name" value="Dynamin_N"/>
</dbReference>